<dbReference type="PANTHER" id="PTHR12277:SF64">
    <property type="entry name" value="SUPERFAMILY HYDROLASE, PUTATIVE (AFU_ORTHOLOGUE AFUA_3G01760)-RELATED"/>
    <property type="match status" value="1"/>
</dbReference>
<dbReference type="InterPro" id="IPR029058">
    <property type="entry name" value="AB_hydrolase_fold"/>
</dbReference>
<gene>
    <name evidence="1" type="ORF">A7U60_g3294</name>
</gene>
<dbReference type="Proteomes" id="UP000757232">
    <property type="component" value="Unassembled WGS sequence"/>
</dbReference>
<dbReference type="SUPFAM" id="SSF53474">
    <property type="entry name" value="alpha/beta-Hydrolases"/>
    <property type="match status" value="1"/>
</dbReference>
<name>A0A9Q5I0Q2_SANBA</name>
<dbReference type="GO" id="GO:0016020">
    <property type="term" value="C:membrane"/>
    <property type="evidence" value="ECO:0007669"/>
    <property type="project" value="TreeGrafter"/>
</dbReference>
<sequence>MVLQGLVFPTERHLLQFRCVSVVLDDGALPEEDHLHGIHTTRKSSGEALRYPESINPAAGFHKTSNLLVSSGILSLAPSPEAPSLSLLFSLLLGLPIALWSYKCLMMVLFQRKIIYMGYIPPGSRQEKLSDIPNLSTLQRTYCLEEIRIQSSDKVKLSALVMSKKNAAEPNCVVLYLQGDFSNSSNSPSFDHHWTTAGNAGNPLHRIPVFTSLLSSTTQINPVILAPAPRSYWSSTKRTPTQGGLLADYASALRYAVKRWHGVPIVLYGHSLGGAVPVCLLASLDSDLREEQDYRELRSALRGMILENPFASIPDMVRALYPQSWLPYHYLAPLARDKWDALSAMRDSARVSASSSEASSSLPAGEDDSRHHSILPKLARNMLVLVSSHDEVVPPSMGRAIFDARPAGARNARDGGHGEDRSRLVEIDGALHEDAWRQLQWRKETGRYLEDVVRMGRR</sequence>
<accession>A0A9Q5I0Q2</accession>
<protein>
    <submittedName>
        <fullName evidence="1">Uncharacterized protein</fullName>
    </submittedName>
</protein>
<dbReference type="GO" id="GO:0008474">
    <property type="term" value="F:palmitoyl-(protein) hydrolase activity"/>
    <property type="evidence" value="ECO:0007669"/>
    <property type="project" value="TreeGrafter"/>
</dbReference>
<reference evidence="1" key="1">
    <citation type="submission" date="2016-06" db="EMBL/GenBank/DDBJ databases">
        <title>Draft Genome sequence of the fungus Inonotus baumii.</title>
        <authorList>
            <person name="Zhu H."/>
            <person name="Lin W."/>
        </authorList>
    </citation>
    <scope>NUCLEOTIDE SEQUENCE</scope>
    <source>
        <strain evidence="1">821</strain>
    </source>
</reference>
<dbReference type="PANTHER" id="PTHR12277">
    <property type="entry name" value="ALPHA/BETA HYDROLASE DOMAIN-CONTAINING PROTEIN"/>
    <property type="match status" value="1"/>
</dbReference>
<dbReference type="OrthoDB" id="10249433at2759"/>
<comment type="caution">
    <text evidence="1">The sequence shown here is derived from an EMBL/GenBank/DDBJ whole genome shotgun (WGS) entry which is preliminary data.</text>
</comment>
<keyword evidence="2" id="KW-1185">Reference proteome</keyword>
<evidence type="ECO:0000313" key="2">
    <source>
        <dbReference type="Proteomes" id="UP000757232"/>
    </source>
</evidence>
<organism evidence="1 2">
    <name type="scientific">Sanghuangporus baumii</name>
    <name type="common">Phellinus baumii</name>
    <dbReference type="NCBI Taxonomy" id="108892"/>
    <lineage>
        <taxon>Eukaryota</taxon>
        <taxon>Fungi</taxon>
        <taxon>Dikarya</taxon>
        <taxon>Basidiomycota</taxon>
        <taxon>Agaricomycotina</taxon>
        <taxon>Agaricomycetes</taxon>
        <taxon>Hymenochaetales</taxon>
        <taxon>Hymenochaetaceae</taxon>
        <taxon>Sanghuangporus</taxon>
    </lineage>
</organism>
<proteinExistence type="predicted"/>
<dbReference type="Gene3D" id="3.40.50.1820">
    <property type="entry name" value="alpha/beta hydrolase"/>
    <property type="match status" value="1"/>
</dbReference>
<dbReference type="AlphaFoldDB" id="A0A9Q5I0Q2"/>
<evidence type="ECO:0000313" key="1">
    <source>
        <dbReference type="EMBL" id="OCB89499.1"/>
    </source>
</evidence>
<dbReference type="EMBL" id="LNZH02000154">
    <property type="protein sequence ID" value="OCB89499.1"/>
    <property type="molecule type" value="Genomic_DNA"/>
</dbReference>